<feature type="domain" description="NmrA-like" evidence="1">
    <location>
        <begin position="2"/>
        <end position="230"/>
    </location>
</feature>
<dbReference type="Proteomes" id="UP000539372">
    <property type="component" value="Unassembled WGS sequence"/>
</dbReference>
<dbReference type="InterPro" id="IPR036291">
    <property type="entry name" value="NAD(P)-bd_dom_sf"/>
</dbReference>
<dbReference type="RefSeq" id="WP_169625626.1">
    <property type="nucleotide sequence ID" value="NZ_JABBNT010000003.1"/>
</dbReference>
<dbReference type="InterPro" id="IPR008030">
    <property type="entry name" value="NmrA-like"/>
</dbReference>
<dbReference type="Gene3D" id="3.90.25.10">
    <property type="entry name" value="UDP-galactose 4-epimerase, domain 1"/>
    <property type="match status" value="1"/>
</dbReference>
<gene>
    <name evidence="2" type="ORF">HH303_12360</name>
</gene>
<sequence>MSNKLLVSGAAGQLGGAVVAHLLDTFGVDASRIVAGSRDPGKLADIAARGVATARVDFDDPASMAEAFAGIDTLLVISTDALGQPGKRLAQHKAAVAAAAKAGIRHIVYTSLINPEKSVIHFAPDHVGTEQALRDSGAGWTVLRNAWYMENLMAAIPSALESGTWYTASGTGSAGYVTRDDCARAAAAVLASGPTENAVHSITGPESLSVDDLVATLNKVNGTSIEVVQLDDAGFIGGLQAAGLPDILVNIISEFDRDVRAGTMAGASDAVKTLTGTAPVSFADFAATIKG</sequence>
<reference evidence="2 3" key="1">
    <citation type="submission" date="2020-04" db="EMBL/GenBank/DDBJ databases">
        <title>Rhodospirillaceae bacterium KN72 isolated from deep sea.</title>
        <authorList>
            <person name="Zhang D.-C."/>
        </authorList>
    </citation>
    <scope>NUCLEOTIDE SEQUENCE [LARGE SCALE GENOMIC DNA]</scope>
    <source>
        <strain evidence="2 3">KN72</strain>
    </source>
</reference>
<evidence type="ECO:0000313" key="2">
    <source>
        <dbReference type="EMBL" id="NMM45277.1"/>
    </source>
</evidence>
<dbReference type="PANTHER" id="PTHR47129:SF1">
    <property type="entry name" value="NMRA-LIKE DOMAIN-CONTAINING PROTEIN"/>
    <property type="match status" value="1"/>
</dbReference>
<protein>
    <submittedName>
        <fullName evidence="2">NmrA family NAD(P)-binding protein</fullName>
    </submittedName>
</protein>
<organism evidence="2 3">
    <name type="scientific">Pacificispira spongiicola</name>
    <dbReference type="NCBI Taxonomy" id="2729598"/>
    <lineage>
        <taxon>Bacteria</taxon>
        <taxon>Pseudomonadati</taxon>
        <taxon>Pseudomonadota</taxon>
        <taxon>Alphaproteobacteria</taxon>
        <taxon>Rhodospirillales</taxon>
        <taxon>Rhodospirillaceae</taxon>
        <taxon>Pacificispira</taxon>
    </lineage>
</organism>
<dbReference type="EMBL" id="JABBNT010000003">
    <property type="protein sequence ID" value="NMM45277.1"/>
    <property type="molecule type" value="Genomic_DNA"/>
</dbReference>
<comment type="caution">
    <text evidence="2">The sequence shown here is derived from an EMBL/GenBank/DDBJ whole genome shotgun (WGS) entry which is preliminary data.</text>
</comment>
<dbReference type="Pfam" id="PF05368">
    <property type="entry name" value="NmrA"/>
    <property type="match status" value="1"/>
</dbReference>
<dbReference type="PANTHER" id="PTHR47129">
    <property type="entry name" value="QUINONE OXIDOREDUCTASE 2"/>
    <property type="match status" value="1"/>
</dbReference>
<proteinExistence type="predicted"/>
<dbReference type="SUPFAM" id="SSF51735">
    <property type="entry name" value="NAD(P)-binding Rossmann-fold domains"/>
    <property type="match status" value="1"/>
</dbReference>
<dbReference type="AlphaFoldDB" id="A0A7Y0HGT8"/>
<evidence type="ECO:0000259" key="1">
    <source>
        <dbReference type="Pfam" id="PF05368"/>
    </source>
</evidence>
<name>A0A7Y0HGT8_9PROT</name>
<dbReference type="InterPro" id="IPR052718">
    <property type="entry name" value="NmrA-type_oxidoreductase"/>
</dbReference>
<dbReference type="Gene3D" id="3.40.50.720">
    <property type="entry name" value="NAD(P)-binding Rossmann-like Domain"/>
    <property type="match status" value="1"/>
</dbReference>
<accession>A0A7Y0HGT8</accession>
<evidence type="ECO:0000313" key="3">
    <source>
        <dbReference type="Proteomes" id="UP000539372"/>
    </source>
</evidence>
<keyword evidence="3" id="KW-1185">Reference proteome</keyword>